<keyword evidence="3" id="KW-1185">Reference proteome</keyword>
<dbReference type="CDD" id="cd09279">
    <property type="entry name" value="RNase_HI_like"/>
    <property type="match status" value="1"/>
</dbReference>
<dbReference type="Proteomes" id="UP000292580">
    <property type="component" value="Unassembled WGS sequence"/>
</dbReference>
<name>A0A483CY25_9EURY</name>
<dbReference type="PROSITE" id="PS50879">
    <property type="entry name" value="RNASE_H_1"/>
    <property type="match status" value="1"/>
</dbReference>
<evidence type="ECO:0000313" key="3">
    <source>
        <dbReference type="Proteomes" id="UP000292580"/>
    </source>
</evidence>
<accession>A0A483CY25</accession>
<dbReference type="OrthoDB" id="52651at2157"/>
<reference evidence="2 3" key="1">
    <citation type="submission" date="2017-11" db="EMBL/GenBank/DDBJ databases">
        <title>Isolation and Characterization of Methanofollis Species from Methane Seep Offshore SW Taiwan.</title>
        <authorList>
            <person name="Teng N.-H."/>
            <person name="Lai M.-C."/>
            <person name="Chen S.-C."/>
        </authorList>
    </citation>
    <scope>NUCLEOTIDE SEQUENCE [LARGE SCALE GENOMIC DNA]</scope>
    <source>
        <strain evidence="2 3">FWC-SCC2</strain>
    </source>
</reference>
<dbReference type="Pfam" id="PF13456">
    <property type="entry name" value="RVT_3"/>
    <property type="match status" value="1"/>
</dbReference>
<dbReference type="GO" id="GO:0003676">
    <property type="term" value="F:nucleic acid binding"/>
    <property type="evidence" value="ECO:0007669"/>
    <property type="project" value="InterPro"/>
</dbReference>
<protein>
    <submittedName>
        <fullName evidence="2">Ribonuclease H</fullName>
    </submittedName>
</protein>
<dbReference type="EMBL" id="PGCL01000002">
    <property type="protein sequence ID" value="TAJ44959.1"/>
    <property type="molecule type" value="Genomic_DNA"/>
</dbReference>
<dbReference type="PANTHER" id="PTHR48475">
    <property type="entry name" value="RIBONUCLEASE H"/>
    <property type="match status" value="1"/>
</dbReference>
<evidence type="ECO:0000259" key="1">
    <source>
        <dbReference type="PROSITE" id="PS50879"/>
    </source>
</evidence>
<feature type="domain" description="RNase H type-1" evidence="1">
    <location>
        <begin position="3"/>
        <end position="135"/>
    </location>
</feature>
<dbReference type="GO" id="GO:0004523">
    <property type="term" value="F:RNA-DNA hybrid ribonuclease activity"/>
    <property type="evidence" value="ECO:0007669"/>
    <property type="project" value="InterPro"/>
</dbReference>
<dbReference type="InterPro" id="IPR002156">
    <property type="entry name" value="RNaseH_domain"/>
</dbReference>
<dbReference type="AlphaFoldDB" id="A0A483CY25"/>
<dbReference type="InterPro" id="IPR012337">
    <property type="entry name" value="RNaseH-like_sf"/>
</dbReference>
<proteinExistence type="predicted"/>
<dbReference type="Gene3D" id="3.30.420.10">
    <property type="entry name" value="Ribonuclease H-like superfamily/Ribonuclease H"/>
    <property type="match status" value="1"/>
</dbReference>
<dbReference type="SUPFAM" id="SSF53098">
    <property type="entry name" value="Ribonuclease H-like"/>
    <property type="match status" value="1"/>
</dbReference>
<comment type="caution">
    <text evidence="2">The sequence shown here is derived from an EMBL/GenBank/DDBJ whole genome shotgun (WGS) entry which is preliminary data.</text>
</comment>
<dbReference type="RefSeq" id="WP_130646772.1">
    <property type="nucleotide sequence ID" value="NZ_PGCL01000002.1"/>
</dbReference>
<evidence type="ECO:0000313" key="2">
    <source>
        <dbReference type="EMBL" id="TAJ44959.1"/>
    </source>
</evidence>
<dbReference type="InterPro" id="IPR036397">
    <property type="entry name" value="RNaseH_sf"/>
</dbReference>
<organism evidence="2 3">
    <name type="scientific">Methanofollis fontis</name>
    <dbReference type="NCBI Taxonomy" id="2052832"/>
    <lineage>
        <taxon>Archaea</taxon>
        <taxon>Methanobacteriati</taxon>
        <taxon>Methanobacteriota</taxon>
        <taxon>Stenosarchaea group</taxon>
        <taxon>Methanomicrobia</taxon>
        <taxon>Methanomicrobiales</taxon>
        <taxon>Methanomicrobiaceae</taxon>
        <taxon>Methanofollis</taxon>
    </lineage>
</organism>
<dbReference type="PANTHER" id="PTHR48475:SF1">
    <property type="entry name" value="RNASE H TYPE-1 DOMAIN-CONTAINING PROTEIN"/>
    <property type="match status" value="1"/>
</dbReference>
<sequence>MTGEDGFRVYTDGASRGNPGRAACAYIIVQGDRVLCERSIYLGVTTNNVAEYRAVIAALTTAQEYTDGPVTLYSDSELVVRQLTGVYRVNKEHLKDLHAEVLRCTAHFSSVVFEAVRRTDPWIRRADELCNLELDRGQSG</sequence>
<gene>
    <name evidence="2" type="ORF">CUJ86_06675</name>
</gene>